<comment type="caution">
    <text evidence="2">The sequence shown here is derived from an EMBL/GenBank/DDBJ whole genome shotgun (WGS) entry which is preliminary data.</text>
</comment>
<dbReference type="InterPro" id="IPR056777">
    <property type="entry name" value="Ycf2_N"/>
</dbReference>
<keyword evidence="3" id="KW-1185">Reference proteome</keyword>
<dbReference type="Proteomes" id="UP000824890">
    <property type="component" value="Unassembled WGS sequence"/>
</dbReference>
<gene>
    <name evidence="2" type="ORF">HID58_090122</name>
</gene>
<feature type="domain" description="Ycf2 N-terminal" evidence="1">
    <location>
        <begin position="5"/>
        <end position="41"/>
    </location>
</feature>
<protein>
    <recommendedName>
        <fullName evidence="1">Ycf2 N-terminal domain-containing protein</fullName>
    </recommendedName>
</protein>
<evidence type="ECO:0000313" key="2">
    <source>
        <dbReference type="EMBL" id="KAH0854202.1"/>
    </source>
</evidence>
<evidence type="ECO:0000259" key="1">
    <source>
        <dbReference type="Pfam" id="PF05695"/>
    </source>
</evidence>
<name>A0ABQ7XG75_BRANA</name>
<reference evidence="2 3" key="1">
    <citation type="submission" date="2021-05" db="EMBL/GenBank/DDBJ databases">
        <title>Genome Assembly of Synthetic Allotetraploid Brassica napus Reveals Homoeologous Exchanges between Subgenomes.</title>
        <authorList>
            <person name="Davis J.T."/>
        </authorList>
    </citation>
    <scope>NUCLEOTIDE SEQUENCE [LARGE SCALE GENOMIC DNA]</scope>
    <source>
        <strain evidence="3">cv. Da-Ae</strain>
        <tissue evidence="2">Seedling</tissue>
    </source>
</reference>
<dbReference type="Pfam" id="PF05695">
    <property type="entry name" value="Ycf2"/>
    <property type="match status" value="2"/>
</dbReference>
<dbReference type="EMBL" id="JAGKQM010000527">
    <property type="protein sequence ID" value="KAH0854202.1"/>
    <property type="molecule type" value="Genomic_DNA"/>
</dbReference>
<sequence>MVTSFFVQVNFFLSNSLPFFFVSFREYPHHRSEIHIYELKVRTINPAIKRIAGNLLITRIPISQSYPRSRQLAESREKTIQRSSLISSFSKANRLRFLNNPHHFCFYCNKRFPFLCGKGPSQ</sequence>
<proteinExistence type="predicted"/>
<feature type="domain" description="Ycf2 N-terminal" evidence="1">
    <location>
        <begin position="78"/>
        <end position="118"/>
    </location>
</feature>
<accession>A0ABQ7XG75</accession>
<evidence type="ECO:0000313" key="3">
    <source>
        <dbReference type="Proteomes" id="UP000824890"/>
    </source>
</evidence>
<organism evidence="2 3">
    <name type="scientific">Brassica napus</name>
    <name type="common">Rape</name>
    <dbReference type="NCBI Taxonomy" id="3708"/>
    <lineage>
        <taxon>Eukaryota</taxon>
        <taxon>Viridiplantae</taxon>
        <taxon>Streptophyta</taxon>
        <taxon>Embryophyta</taxon>
        <taxon>Tracheophyta</taxon>
        <taxon>Spermatophyta</taxon>
        <taxon>Magnoliopsida</taxon>
        <taxon>eudicotyledons</taxon>
        <taxon>Gunneridae</taxon>
        <taxon>Pentapetalae</taxon>
        <taxon>rosids</taxon>
        <taxon>malvids</taxon>
        <taxon>Brassicales</taxon>
        <taxon>Brassicaceae</taxon>
        <taxon>Brassiceae</taxon>
        <taxon>Brassica</taxon>
    </lineage>
</organism>